<reference evidence="3 4" key="1">
    <citation type="submission" date="2015-09" db="EMBL/GenBank/DDBJ databases">
        <authorList>
            <consortium name="Swine Surveillance"/>
        </authorList>
    </citation>
    <scope>NUCLEOTIDE SEQUENCE [LARGE SCALE GENOMIC DNA]</scope>
    <source>
        <strain evidence="3 4">CECT 5294</strain>
    </source>
</reference>
<evidence type="ECO:0000313" key="4">
    <source>
        <dbReference type="Proteomes" id="UP000051298"/>
    </source>
</evidence>
<feature type="transmembrane region" description="Helical" evidence="1">
    <location>
        <begin position="202"/>
        <end position="225"/>
    </location>
</feature>
<dbReference type="SUPFAM" id="SSF103481">
    <property type="entry name" value="Multidrug resistance efflux transporter EmrE"/>
    <property type="match status" value="2"/>
</dbReference>
<proteinExistence type="predicted"/>
<dbReference type="Proteomes" id="UP000051298">
    <property type="component" value="Unassembled WGS sequence"/>
</dbReference>
<feature type="transmembrane region" description="Helical" evidence="1">
    <location>
        <begin position="234"/>
        <end position="256"/>
    </location>
</feature>
<dbReference type="PANTHER" id="PTHR22911">
    <property type="entry name" value="ACYL-MALONYL CONDENSING ENZYME-RELATED"/>
    <property type="match status" value="1"/>
</dbReference>
<feature type="transmembrane region" description="Helical" evidence="1">
    <location>
        <begin position="262"/>
        <end position="280"/>
    </location>
</feature>
<dbReference type="Pfam" id="PF00892">
    <property type="entry name" value="EamA"/>
    <property type="match status" value="2"/>
</dbReference>
<feature type="transmembrane region" description="Helical" evidence="1">
    <location>
        <begin position="74"/>
        <end position="93"/>
    </location>
</feature>
<gene>
    <name evidence="3" type="ORF">THS5294_02297</name>
</gene>
<feature type="transmembrane region" description="Helical" evidence="1">
    <location>
        <begin position="124"/>
        <end position="142"/>
    </location>
</feature>
<dbReference type="AlphaFoldDB" id="A0A0P1F0E3"/>
<feature type="transmembrane region" description="Helical" evidence="1">
    <location>
        <begin position="99"/>
        <end position="117"/>
    </location>
</feature>
<evidence type="ECO:0000256" key="1">
    <source>
        <dbReference type="SAM" id="Phobius"/>
    </source>
</evidence>
<keyword evidence="1" id="KW-0472">Membrane</keyword>
<dbReference type="RefSeq" id="WP_038003403.1">
    <property type="nucleotide sequence ID" value="NZ_CP107618.1"/>
</dbReference>
<accession>A0A0P1F0E3</accession>
<feature type="domain" description="EamA" evidence="2">
    <location>
        <begin position="6"/>
        <end position="138"/>
    </location>
</feature>
<feature type="transmembrane region" description="Helical" evidence="1">
    <location>
        <begin position="148"/>
        <end position="165"/>
    </location>
</feature>
<keyword evidence="1" id="KW-1133">Transmembrane helix</keyword>
<organism evidence="3 4">
    <name type="scientific">Thalassobacter stenotrophicus</name>
    <dbReference type="NCBI Taxonomy" id="266809"/>
    <lineage>
        <taxon>Bacteria</taxon>
        <taxon>Pseudomonadati</taxon>
        <taxon>Pseudomonadota</taxon>
        <taxon>Alphaproteobacteria</taxon>
        <taxon>Rhodobacterales</taxon>
        <taxon>Roseobacteraceae</taxon>
        <taxon>Thalassobacter</taxon>
    </lineage>
</organism>
<evidence type="ECO:0000259" key="2">
    <source>
        <dbReference type="Pfam" id="PF00892"/>
    </source>
</evidence>
<evidence type="ECO:0000313" key="3">
    <source>
        <dbReference type="EMBL" id="CUH60999.1"/>
    </source>
</evidence>
<dbReference type="PANTHER" id="PTHR22911:SF135">
    <property type="entry name" value="BLR4310 PROTEIN"/>
    <property type="match status" value="1"/>
</dbReference>
<dbReference type="InterPro" id="IPR037185">
    <property type="entry name" value="EmrE-like"/>
</dbReference>
<feature type="transmembrane region" description="Helical" evidence="1">
    <location>
        <begin position="177"/>
        <end position="196"/>
    </location>
</feature>
<dbReference type="InterPro" id="IPR000620">
    <property type="entry name" value="EamA_dom"/>
</dbReference>
<dbReference type="EMBL" id="CYRX01000031">
    <property type="protein sequence ID" value="CUH60999.1"/>
    <property type="molecule type" value="Genomic_DNA"/>
</dbReference>
<feature type="transmembrane region" description="Helical" evidence="1">
    <location>
        <begin position="33"/>
        <end position="53"/>
    </location>
</feature>
<protein>
    <submittedName>
        <fullName evidence="3">Phosphonate utilization associated putative membrane protein</fullName>
    </submittedName>
</protein>
<dbReference type="GO" id="GO:0016020">
    <property type="term" value="C:membrane"/>
    <property type="evidence" value="ECO:0007669"/>
    <property type="project" value="InterPro"/>
</dbReference>
<feature type="domain" description="EamA" evidence="2">
    <location>
        <begin position="149"/>
        <end position="274"/>
    </location>
</feature>
<keyword evidence="1" id="KW-0812">Transmembrane</keyword>
<name>A0A0P1F0E3_9RHOB</name>
<sequence length="295" mass="30598">MNDTLRGAVWMTLAMALFAVEDAFIKWVSGEVTVGFIILVIGLIGFAIFASIARAQGHALWSAELATRPVGLRIAGEAVGTLCFVSALALVPLATATAIFQSGPLIVTLGAAVFLGAPVGWRRWSAIIVGFLGVLLIVRPGTVSFDPYLLLGVGAAIGLSIRDLATRAVPANVPSMVLAAHGLAAIVPVGAGLMLFTGGSPLPSWLGLAGLVFATFAGLAGYYAIVTAMRLGDVAVVTSFRYTRLLFGLIIAVVIFNERPDALTLVGAAIVLASGIYTLMREARVARRAPKTPSP</sequence>